<dbReference type="STRING" id="481448.Minf_0193"/>
<evidence type="ECO:0000313" key="2">
    <source>
        <dbReference type="Proteomes" id="UP000009149"/>
    </source>
</evidence>
<organism evidence="1 2">
    <name type="scientific">Methylacidiphilum infernorum (isolate V4)</name>
    <name type="common">Methylokorus infernorum (strain V4)</name>
    <dbReference type="NCBI Taxonomy" id="481448"/>
    <lineage>
        <taxon>Bacteria</taxon>
        <taxon>Pseudomonadati</taxon>
        <taxon>Verrucomicrobiota</taxon>
        <taxon>Methylacidiphilae</taxon>
        <taxon>Methylacidiphilales</taxon>
        <taxon>Methylacidiphilaceae</taxon>
        <taxon>Methylacidiphilum (ex Ratnadevi et al. 2023)</taxon>
    </lineage>
</organism>
<proteinExistence type="predicted"/>
<dbReference type="EMBL" id="CP000975">
    <property type="protein sequence ID" value="ACD82253.1"/>
    <property type="molecule type" value="Genomic_DNA"/>
</dbReference>
<dbReference type="HOGENOM" id="CLU_1092855_0_0_0"/>
<dbReference type="Proteomes" id="UP000009149">
    <property type="component" value="Chromosome"/>
</dbReference>
<reference evidence="1 2" key="1">
    <citation type="journal article" date="2008" name="Biol. Direct">
        <title>Complete genome sequence of the extremely acidophilic methanotroph isolate V4, Methylacidiphilum infernorum, a representative of the bacterial phylum Verrucomicrobia.</title>
        <authorList>
            <person name="Hou S."/>
            <person name="Makarova K.S."/>
            <person name="Saw J.H."/>
            <person name="Senin P."/>
            <person name="Ly B.V."/>
            <person name="Zhou Z."/>
            <person name="Ren Y."/>
            <person name="Wang J."/>
            <person name="Galperin M.Y."/>
            <person name="Omelchenko M.V."/>
            <person name="Wolf Y.I."/>
            <person name="Yutin N."/>
            <person name="Koonin E.V."/>
            <person name="Stott M.B."/>
            <person name="Mountain B.W."/>
            <person name="Crowe M.A."/>
            <person name="Smirnova A.V."/>
            <person name="Dunfield P.F."/>
            <person name="Feng L."/>
            <person name="Wang L."/>
            <person name="Alam M."/>
        </authorList>
    </citation>
    <scope>NUCLEOTIDE SEQUENCE [LARGE SCALE GENOMIC DNA]</scope>
    <source>
        <strain evidence="2">Isolate V4</strain>
    </source>
</reference>
<dbReference type="OrthoDB" id="8446601at2"/>
<evidence type="ECO:0008006" key="3">
    <source>
        <dbReference type="Google" id="ProtNLM"/>
    </source>
</evidence>
<evidence type="ECO:0000313" key="1">
    <source>
        <dbReference type="EMBL" id="ACD82253.1"/>
    </source>
</evidence>
<sequence length="267" mass="31062">MNAPIGRCRICGKERKLSFEHVPPKSAFNCDPILKIKLEELLRTQFGKIGKDEKKDGFGVYTLCEKCNNNTGSWYGSHYVKFVKQAMEVLDNTKGKIQWGQRIPASFRFKPLPVFKQIITMFFSLNDPGFRDRHDYLVKFVLARNKRGLPDNIRLFASYTVGPLYRLSGEQGCIIYDTRKRCFSIQSELCYPPFGFLLKTDGSIPDPEYPMFEITRFADYDYNIELSDILRLPVYPVYTPYAGDFSSWEELQKRAFRNLFSYPATFC</sequence>
<dbReference type="KEGG" id="min:Minf_0193"/>
<name>B3DXL9_METI4</name>
<dbReference type="RefSeq" id="WP_012462535.1">
    <property type="nucleotide sequence ID" value="NC_010794.1"/>
</dbReference>
<dbReference type="eggNOG" id="ENOG502ZBIZ">
    <property type="taxonomic scope" value="Bacteria"/>
</dbReference>
<accession>B3DXL9</accession>
<gene>
    <name evidence="1" type="ordered locus">Minf_0193</name>
</gene>
<protein>
    <recommendedName>
        <fullName evidence="3">HNH endonuclease</fullName>
    </recommendedName>
</protein>
<dbReference type="AlphaFoldDB" id="B3DXL9"/>